<dbReference type="RefSeq" id="XP_040748075.1">
    <property type="nucleotide sequence ID" value="XM_040884164.1"/>
</dbReference>
<feature type="non-terminal residue" evidence="3">
    <location>
        <position position="249"/>
    </location>
</feature>
<sequence length="249" mass="28219">ETIAGDETSESEAEEDAADRKESRRQRKRNRMSVAELKQAAARPEVVEWTDISARDPHLLVALKALRNTVPVPVHWAQKKKYLQYKRGMEKPPFELPDFIKATGIMEMRDAAKEKEDEKTAGARARERIQPKMHKLTLDYQRLHDAFFRFQTPPKNMTGHGDLFYEGKESDTSYSFTPGTLSDGLRQALNVPPLAPPPWLINMQRFGPPPSYPNLVIPGLNAPIPQGAQWGYHPGGWGRPPVDEFGRPL</sequence>
<dbReference type="SMART" id="SM00581">
    <property type="entry name" value="PSP"/>
    <property type="match status" value="1"/>
</dbReference>
<name>A0A1Y1WP02_9FUNG</name>
<dbReference type="PANTHER" id="PTHR12785">
    <property type="entry name" value="SPLICING FACTOR 3B"/>
    <property type="match status" value="1"/>
</dbReference>
<feature type="domain" description="PSP proline-rich" evidence="2">
    <location>
        <begin position="173"/>
        <end position="226"/>
    </location>
</feature>
<dbReference type="Pfam" id="PF04037">
    <property type="entry name" value="DUF382"/>
    <property type="match status" value="1"/>
</dbReference>
<dbReference type="STRING" id="61395.A0A1Y1WP02"/>
<protein>
    <submittedName>
        <fullName evidence="3">DUF382-domain-containing protein</fullName>
    </submittedName>
</protein>
<dbReference type="OrthoDB" id="10260794at2759"/>
<keyword evidence="4" id="KW-1185">Reference proteome</keyword>
<dbReference type="Proteomes" id="UP000193922">
    <property type="component" value="Unassembled WGS sequence"/>
</dbReference>
<feature type="non-terminal residue" evidence="3">
    <location>
        <position position="1"/>
    </location>
</feature>
<feature type="region of interest" description="Disordered" evidence="1">
    <location>
        <begin position="1"/>
        <end position="40"/>
    </location>
</feature>
<dbReference type="InterPro" id="IPR006568">
    <property type="entry name" value="PSP_pro-rich"/>
</dbReference>
<feature type="compositionally biased region" description="Acidic residues" evidence="1">
    <location>
        <begin position="7"/>
        <end position="17"/>
    </location>
</feature>
<dbReference type="PANTHER" id="PTHR12785:SF6">
    <property type="entry name" value="SPLICING FACTOR 3B SUBUNIT 2"/>
    <property type="match status" value="1"/>
</dbReference>
<organism evidence="3 4">
    <name type="scientific">Linderina pennispora</name>
    <dbReference type="NCBI Taxonomy" id="61395"/>
    <lineage>
        <taxon>Eukaryota</taxon>
        <taxon>Fungi</taxon>
        <taxon>Fungi incertae sedis</taxon>
        <taxon>Zoopagomycota</taxon>
        <taxon>Kickxellomycotina</taxon>
        <taxon>Kickxellomycetes</taxon>
        <taxon>Kickxellales</taxon>
        <taxon>Kickxellaceae</taxon>
        <taxon>Linderina</taxon>
    </lineage>
</organism>
<evidence type="ECO:0000313" key="4">
    <source>
        <dbReference type="Proteomes" id="UP000193922"/>
    </source>
</evidence>
<dbReference type="AlphaFoldDB" id="A0A1Y1WP02"/>
<evidence type="ECO:0000256" key="1">
    <source>
        <dbReference type="SAM" id="MobiDB-lite"/>
    </source>
</evidence>
<dbReference type="EMBL" id="MCFD01000001">
    <property type="protein sequence ID" value="ORX74864.1"/>
    <property type="molecule type" value="Genomic_DNA"/>
</dbReference>
<dbReference type="InterPro" id="IPR052584">
    <property type="entry name" value="U2_snRNP_Complex_Component"/>
</dbReference>
<dbReference type="InterPro" id="IPR007180">
    <property type="entry name" value="DUF382"/>
</dbReference>
<proteinExistence type="predicted"/>
<dbReference type="Pfam" id="PF04046">
    <property type="entry name" value="PSP"/>
    <property type="match status" value="1"/>
</dbReference>
<dbReference type="GO" id="GO:0005634">
    <property type="term" value="C:nucleus"/>
    <property type="evidence" value="ECO:0007669"/>
    <property type="project" value="InterPro"/>
</dbReference>
<dbReference type="GeneID" id="63800812"/>
<evidence type="ECO:0000259" key="2">
    <source>
        <dbReference type="SMART" id="SM00581"/>
    </source>
</evidence>
<evidence type="ECO:0000313" key="3">
    <source>
        <dbReference type="EMBL" id="ORX74864.1"/>
    </source>
</evidence>
<gene>
    <name evidence="3" type="ORF">DL89DRAFT_209525</name>
</gene>
<comment type="caution">
    <text evidence="3">The sequence shown here is derived from an EMBL/GenBank/DDBJ whole genome shotgun (WGS) entry which is preliminary data.</text>
</comment>
<reference evidence="3 4" key="1">
    <citation type="submission" date="2016-07" db="EMBL/GenBank/DDBJ databases">
        <title>Pervasive Adenine N6-methylation of Active Genes in Fungi.</title>
        <authorList>
            <consortium name="DOE Joint Genome Institute"/>
            <person name="Mondo S.J."/>
            <person name="Dannebaum R.O."/>
            <person name="Kuo R.C."/>
            <person name="Labutti K."/>
            <person name="Haridas S."/>
            <person name="Kuo A."/>
            <person name="Salamov A."/>
            <person name="Ahrendt S.R."/>
            <person name="Lipzen A."/>
            <person name="Sullivan W."/>
            <person name="Andreopoulos W.B."/>
            <person name="Clum A."/>
            <person name="Lindquist E."/>
            <person name="Daum C."/>
            <person name="Ramamoorthy G.K."/>
            <person name="Gryganskyi A."/>
            <person name="Culley D."/>
            <person name="Magnuson J.K."/>
            <person name="James T.Y."/>
            <person name="O'Malley M.A."/>
            <person name="Stajich J.E."/>
            <person name="Spatafora J.W."/>
            <person name="Visel A."/>
            <person name="Grigoriev I.V."/>
        </authorList>
    </citation>
    <scope>NUCLEOTIDE SEQUENCE [LARGE SCALE GENOMIC DNA]</scope>
    <source>
        <strain evidence="3 4">ATCC 12442</strain>
    </source>
</reference>
<accession>A0A1Y1WP02</accession>